<comment type="function">
    <text evidence="10 13">This protein binds specifically to 23S rRNA; its binding is stimulated by other ribosomal proteins, e.g., L4, L17, and L20. It is important during the early stages of 50S assembly. It makes multiple contacts with different domains of the 23S rRNA in the assembled 50S subunit and ribosome.</text>
</comment>
<dbReference type="InterPro" id="IPR047867">
    <property type="entry name" value="Ribosomal_uL22_bac/org-type"/>
</dbReference>
<dbReference type="Gene3D" id="3.90.470.10">
    <property type="entry name" value="Ribosomal protein L22/L17"/>
    <property type="match status" value="1"/>
</dbReference>
<accession>A0A0A3JI76</accession>
<evidence type="ECO:0000313" key="15">
    <source>
        <dbReference type="Proteomes" id="UP000030437"/>
    </source>
</evidence>
<dbReference type="RefSeq" id="WP_036151952.1">
    <property type="nucleotide sequence ID" value="NZ_AVCX01000011.1"/>
</dbReference>
<dbReference type="GO" id="GO:0022625">
    <property type="term" value="C:cytosolic large ribosomal subunit"/>
    <property type="evidence" value="ECO:0007669"/>
    <property type="project" value="TreeGrafter"/>
</dbReference>
<comment type="similarity">
    <text evidence="2 10 11">Belongs to the universal ribosomal protein uL22 family.</text>
</comment>
<evidence type="ECO:0000256" key="2">
    <source>
        <dbReference type="ARBA" id="ARBA00009451"/>
    </source>
</evidence>
<dbReference type="PANTHER" id="PTHR13501:SF8">
    <property type="entry name" value="LARGE RIBOSOMAL SUBUNIT PROTEIN UL22M"/>
    <property type="match status" value="1"/>
</dbReference>
<dbReference type="HAMAP" id="MF_01331_B">
    <property type="entry name" value="Ribosomal_uL22_B"/>
    <property type="match status" value="1"/>
</dbReference>
<evidence type="ECO:0000256" key="13">
    <source>
        <dbReference type="RuleBase" id="RU004008"/>
    </source>
</evidence>
<evidence type="ECO:0000256" key="11">
    <source>
        <dbReference type="RuleBase" id="RU004005"/>
    </source>
</evidence>
<keyword evidence="15" id="KW-1185">Reference proteome</keyword>
<dbReference type="STRING" id="1220589.CD32_05030"/>
<keyword evidence="4 10" id="KW-0699">rRNA-binding</keyword>
<evidence type="ECO:0000256" key="4">
    <source>
        <dbReference type="ARBA" id="ARBA00022730"/>
    </source>
</evidence>
<evidence type="ECO:0000256" key="6">
    <source>
        <dbReference type="ARBA" id="ARBA00022980"/>
    </source>
</evidence>
<dbReference type="EMBL" id="JPVP01000050">
    <property type="protein sequence ID" value="KGR86702.1"/>
    <property type="molecule type" value="Genomic_DNA"/>
</dbReference>
<name>A0A0A3JI76_9BACI</name>
<dbReference type="eggNOG" id="COG0091">
    <property type="taxonomic scope" value="Bacteria"/>
</dbReference>
<dbReference type="InterPro" id="IPR018260">
    <property type="entry name" value="Ribosomal_uL22_CS"/>
</dbReference>
<evidence type="ECO:0000256" key="7">
    <source>
        <dbReference type="ARBA" id="ARBA00023274"/>
    </source>
</evidence>
<dbReference type="GO" id="GO:0006412">
    <property type="term" value="P:translation"/>
    <property type="evidence" value="ECO:0007669"/>
    <property type="project" value="UniProtKB-UniRule"/>
</dbReference>
<sequence length="114" mass="12516">MTQAKAIARTVRIAPRKVRLVVDLIRGKQVGEAVAILRHTPKAASPVVEKVLKSAVANAEHNYELDINNLVVSEVFVDEGPTLKRFRPRAQGRASAINKRTSHITVVVSEKKEG</sequence>
<dbReference type="Proteomes" id="UP000030437">
    <property type="component" value="Unassembled WGS sequence"/>
</dbReference>
<keyword evidence="5 10" id="KW-0694">RNA-binding</keyword>
<comment type="caution">
    <text evidence="14">The sequence shown here is derived from an EMBL/GenBank/DDBJ whole genome shotgun (WGS) entry which is preliminary data.</text>
</comment>
<keyword evidence="7 10" id="KW-0687">Ribonucleoprotein</keyword>
<dbReference type="NCBIfam" id="TIGR01044">
    <property type="entry name" value="rplV_bact"/>
    <property type="match status" value="1"/>
</dbReference>
<comment type="subunit">
    <text evidence="3 10 12">Part of the 50S ribosomal subunit.</text>
</comment>
<dbReference type="InterPro" id="IPR001063">
    <property type="entry name" value="Ribosomal_uL22"/>
</dbReference>
<dbReference type="OrthoDB" id="9805969at2"/>
<dbReference type="GO" id="GO:0003735">
    <property type="term" value="F:structural constituent of ribosome"/>
    <property type="evidence" value="ECO:0007669"/>
    <property type="project" value="InterPro"/>
</dbReference>
<evidence type="ECO:0000256" key="5">
    <source>
        <dbReference type="ARBA" id="ARBA00022884"/>
    </source>
</evidence>
<comment type="function">
    <text evidence="8">This protein binds specifically to 23S rRNA; its binding is stimulated by other ribosomal proteins, e.g. L4, L17, and L20. It is important during the early stages of 50S assembly. It makes multiple contacts with different domains of the 23S rRNA in the assembled 50S subunit and ribosome.</text>
</comment>
<evidence type="ECO:0000256" key="10">
    <source>
        <dbReference type="HAMAP-Rule" id="MF_01331"/>
    </source>
</evidence>
<dbReference type="PROSITE" id="PS00464">
    <property type="entry name" value="RIBOSOMAL_L22"/>
    <property type="match status" value="1"/>
</dbReference>
<dbReference type="FunFam" id="3.90.470.10:FF:000001">
    <property type="entry name" value="50S ribosomal protein L22"/>
    <property type="match status" value="1"/>
</dbReference>
<keyword evidence="6 10" id="KW-0689">Ribosomal protein</keyword>
<gene>
    <name evidence="10" type="primary">rplV</name>
    <name evidence="14" type="ORF">CD32_05030</name>
</gene>
<reference evidence="14 15" key="1">
    <citation type="submission" date="2014-02" db="EMBL/GenBank/DDBJ databases">
        <title>Draft genome sequence of Lysinibacillus odysseyi NBRC 100172.</title>
        <authorList>
            <person name="Zhang F."/>
            <person name="Wang G."/>
            <person name="Zhang L."/>
        </authorList>
    </citation>
    <scope>NUCLEOTIDE SEQUENCE [LARGE SCALE GENOMIC DNA]</scope>
    <source>
        <strain evidence="14 15">NBRC 100172</strain>
    </source>
</reference>
<dbReference type="PANTHER" id="PTHR13501">
    <property type="entry name" value="CHLOROPLAST 50S RIBOSOMAL PROTEIN L22-RELATED"/>
    <property type="match status" value="1"/>
</dbReference>
<organism evidence="14 15">
    <name type="scientific">Lysinibacillus odysseyi 34hs-1 = NBRC 100172</name>
    <dbReference type="NCBI Taxonomy" id="1220589"/>
    <lineage>
        <taxon>Bacteria</taxon>
        <taxon>Bacillati</taxon>
        <taxon>Bacillota</taxon>
        <taxon>Bacilli</taxon>
        <taxon>Bacillales</taxon>
        <taxon>Bacillaceae</taxon>
        <taxon>Lysinibacillus</taxon>
    </lineage>
</organism>
<evidence type="ECO:0000256" key="12">
    <source>
        <dbReference type="RuleBase" id="RU004006"/>
    </source>
</evidence>
<dbReference type="GO" id="GO:0019843">
    <property type="term" value="F:rRNA binding"/>
    <property type="evidence" value="ECO:0007669"/>
    <property type="project" value="UniProtKB-UniRule"/>
</dbReference>
<dbReference type="CDD" id="cd00336">
    <property type="entry name" value="Ribosomal_L22"/>
    <property type="match status" value="1"/>
</dbReference>
<dbReference type="InterPro" id="IPR005727">
    <property type="entry name" value="Ribosomal_uL22_bac/chlpt-type"/>
</dbReference>
<evidence type="ECO:0000256" key="3">
    <source>
        <dbReference type="ARBA" id="ARBA00011838"/>
    </source>
</evidence>
<evidence type="ECO:0000313" key="14">
    <source>
        <dbReference type="EMBL" id="KGR86702.1"/>
    </source>
</evidence>
<dbReference type="SUPFAM" id="SSF54843">
    <property type="entry name" value="Ribosomal protein L22"/>
    <property type="match status" value="1"/>
</dbReference>
<evidence type="ECO:0000256" key="1">
    <source>
        <dbReference type="ARBA" id="ARBA00003478"/>
    </source>
</evidence>
<protein>
    <recommendedName>
        <fullName evidence="9 10">Large ribosomal subunit protein uL22</fullName>
    </recommendedName>
</protein>
<evidence type="ECO:0000256" key="8">
    <source>
        <dbReference type="ARBA" id="ARBA00025084"/>
    </source>
</evidence>
<dbReference type="AlphaFoldDB" id="A0A0A3JI76"/>
<proteinExistence type="inferred from homology"/>
<comment type="function">
    <text evidence="1 10">The globular domain of the protein is located near the polypeptide exit tunnel on the outside of the subunit, while an extended beta-hairpin is found that lines the wall of the exit tunnel in the center of the 70S ribosome.</text>
</comment>
<dbReference type="Pfam" id="PF00237">
    <property type="entry name" value="Ribosomal_L22"/>
    <property type="match status" value="1"/>
</dbReference>
<evidence type="ECO:0000256" key="9">
    <source>
        <dbReference type="ARBA" id="ARBA00035207"/>
    </source>
</evidence>
<dbReference type="InterPro" id="IPR036394">
    <property type="entry name" value="Ribosomal_uL22_sf"/>
</dbReference>